<dbReference type="Pfam" id="PF07719">
    <property type="entry name" value="TPR_2"/>
    <property type="match status" value="1"/>
</dbReference>
<sequence>MLKATTGLEALMTRPFPKALTLLLGLGLALAQTSLERAESLFKAGEYAQAVLAYEEVLAQDYGRFEAHLGLGVSLFRLGRLEEARFAFDQMVRVFPDRYEGHYNLGQVYLRLGKPKEAAEAFAKAAELSPTEEAYLGWASALAEAGQAKEAAEVLRKGLTPERSPAYHLALAQALYAAGARAEAVPVLYGLLNREPRSAEGWDLLARILAEEGLKERALRELDRGLKAVEGKARARLLLRKALLSSRPEPLLKEAYALDPSLWEAAYLLGQARLEAGDAKGALGYLLSAYRASPEPQVALALAAAYLRLKDYKNAYRYAEEAGPPGSFLKAQAAYALGRKEEALKLLEGLTTPEAQALRGTLLLEMGRLEEALALLRPLYESGRDPGVGVNLAAALVGLGRFGEGEVVLREVLAKAPKQAAAWYNLGLALRGLGREAEAERALAQAAALGSKEAQALLRR</sequence>
<protein>
    <recommendedName>
        <fullName evidence="6">Tetratricopeptide repeat protein</fullName>
    </recommendedName>
</protein>
<evidence type="ECO:0000313" key="4">
    <source>
        <dbReference type="EMBL" id="RTH38990.1"/>
    </source>
</evidence>
<accession>A0A430SGQ3</accession>
<dbReference type="SMART" id="SM00028">
    <property type="entry name" value="TPR"/>
    <property type="match status" value="7"/>
</dbReference>
<feature type="repeat" description="TPR" evidence="3">
    <location>
        <begin position="99"/>
        <end position="132"/>
    </location>
</feature>
<name>A0A430SGQ3_THESC</name>
<evidence type="ECO:0000256" key="3">
    <source>
        <dbReference type="PROSITE-ProRule" id="PRU00339"/>
    </source>
</evidence>
<dbReference type="Proteomes" id="UP000288051">
    <property type="component" value="Unassembled WGS sequence"/>
</dbReference>
<dbReference type="GO" id="GO:0042802">
    <property type="term" value="F:identical protein binding"/>
    <property type="evidence" value="ECO:0007669"/>
    <property type="project" value="InterPro"/>
</dbReference>
<dbReference type="InterPro" id="IPR011990">
    <property type="entry name" value="TPR-like_helical_dom_sf"/>
</dbReference>
<organism evidence="4 5">
    <name type="scientific">Thermus scotoductus</name>
    <dbReference type="NCBI Taxonomy" id="37636"/>
    <lineage>
        <taxon>Bacteria</taxon>
        <taxon>Thermotogati</taxon>
        <taxon>Deinococcota</taxon>
        <taxon>Deinococci</taxon>
        <taxon>Thermales</taxon>
        <taxon>Thermaceae</taxon>
        <taxon>Thermus</taxon>
    </lineage>
</organism>
<keyword evidence="2 3" id="KW-0802">TPR repeat</keyword>
<dbReference type="PANTHER" id="PTHR45586">
    <property type="entry name" value="TPR REPEAT-CONTAINING PROTEIN PA4667"/>
    <property type="match status" value="1"/>
</dbReference>
<keyword evidence="1" id="KW-0677">Repeat</keyword>
<dbReference type="PROSITE" id="PS50293">
    <property type="entry name" value="TPR_REGION"/>
    <property type="match status" value="1"/>
</dbReference>
<dbReference type="Gene3D" id="1.25.40.10">
    <property type="entry name" value="Tetratricopeptide repeat domain"/>
    <property type="match status" value="4"/>
</dbReference>
<evidence type="ECO:0000256" key="2">
    <source>
        <dbReference type="ARBA" id="ARBA00022803"/>
    </source>
</evidence>
<evidence type="ECO:0000313" key="5">
    <source>
        <dbReference type="Proteomes" id="UP000288051"/>
    </source>
</evidence>
<dbReference type="InterPro" id="IPR051012">
    <property type="entry name" value="CellSynth/LPSAsmb/PSIAsmb"/>
</dbReference>
<comment type="caution">
    <text evidence="4">The sequence shown here is derived from an EMBL/GenBank/DDBJ whole genome shotgun (WGS) entry which is preliminary data.</text>
</comment>
<dbReference type="SUPFAM" id="SSF48452">
    <property type="entry name" value="TPR-like"/>
    <property type="match status" value="3"/>
</dbReference>
<evidence type="ECO:0008006" key="6">
    <source>
        <dbReference type="Google" id="ProtNLM"/>
    </source>
</evidence>
<evidence type="ECO:0000256" key="1">
    <source>
        <dbReference type="ARBA" id="ARBA00022737"/>
    </source>
</evidence>
<dbReference type="InterPro" id="IPR013105">
    <property type="entry name" value="TPR_2"/>
</dbReference>
<proteinExistence type="predicted"/>
<dbReference type="InterPro" id="IPR011717">
    <property type="entry name" value="TPR-4"/>
</dbReference>
<dbReference type="InterPro" id="IPR019734">
    <property type="entry name" value="TPR_rpt"/>
</dbReference>
<reference evidence="4 5" key="1">
    <citation type="journal article" date="2019" name="Extremophiles">
        <title>Biogeography of thermophiles and predominance of Thermus scotoductus in domestic water heaters.</title>
        <authorList>
            <person name="Wilpiszeski R.L."/>
            <person name="Zhang Z."/>
            <person name="House C.H."/>
        </authorList>
    </citation>
    <scope>NUCLEOTIDE SEQUENCE [LARGE SCALE GENOMIC DNA]</scope>
    <source>
        <strain evidence="4 5">24_S24</strain>
    </source>
</reference>
<dbReference type="PANTHER" id="PTHR45586:SF1">
    <property type="entry name" value="LIPOPOLYSACCHARIDE ASSEMBLY PROTEIN B"/>
    <property type="match status" value="1"/>
</dbReference>
<feature type="repeat" description="TPR" evidence="3">
    <location>
        <begin position="65"/>
        <end position="98"/>
    </location>
</feature>
<dbReference type="PROSITE" id="PS50005">
    <property type="entry name" value="TPR"/>
    <property type="match status" value="2"/>
</dbReference>
<gene>
    <name evidence="4" type="ORF">CSW37_03140</name>
</gene>
<dbReference type="AlphaFoldDB" id="A0A430SGQ3"/>
<dbReference type="Pfam" id="PF07721">
    <property type="entry name" value="TPR_4"/>
    <property type="match status" value="1"/>
</dbReference>
<dbReference type="EMBL" id="PELZ01000070">
    <property type="protein sequence ID" value="RTH38990.1"/>
    <property type="molecule type" value="Genomic_DNA"/>
</dbReference>
<dbReference type="Pfam" id="PF13432">
    <property type="entry name" value="TPR_16"/>
    <property type="match status" value="3"/>
</dbReference>